<sequence>MSYVVSFFPTKFNDPVKIVILIFQRDGITNQRDPTSFHVIIRESVIYLARPFPYSSSIPESHRSLDRPFDYDDSRRSNRDKDETKSKNIKLVGIFATEVHGLVVIVIYRVYDRREIDKREAKEGPGLEQRRCIGDGFFRIRLEISDGRLEEFAADAEQFVSVNSNDGFPRSLFSRRARC</sequence>
<keyword evidence="2" id="KW-1185">Reference proteome</keyword>
<dbReference type="AlphaFoldDB" id="A0A834IUG6"/>
<name>A0A834IUG6_RHYFE</name>
<protein>
    <submittedName>
        <fullName evidence="1">Uncharacterized protein</fullName>
    </submittedName>
</protein>
<organism evidence="1 2">
    <name type="scientific">Rhynchophorus ferrugineus</name>
    <name type="common">Red palm weevil</name>
    <name type="synonym">Curculio ferrugineus</name>
    <dbReference type="NCBI Taxonomy" id="354439"/>
    <lineage>
        <taxon>Eukaryota</taxon>
        <taxon>Metazoa</taxon>
        <taxon>Ecdysozoa</taxon>
        <taxon>Arthropoda</taxon>
        <taxon>Hexapoda</taxon>
        <taxon>Insecta</taxon>
        <taxon>Pterygota</taxon>
        <taxon>Neoptera</taxon>
        <taxon>Endopterygota</taxon>
        <taxon>Coleoptera</taxon>
        <taxon>Polyphaga</taxon>
        <taxon>Cucujiformia</taxon>
        <taxon>Curculionidae</taxon>
        <taxon>Dryophthorinae</taxon>
        <taxon>Rhynchophorus</taxon>
    </lineage>
</organism>
<reference evidence="1" key="1">
    <citation type="submission" date="2020-08" db="EMBL/GenBank/DDBJ databases">
        <title>Genome sequencing and assembly of the red palm weevil Rhynchophorus ferrugineus.</title>
        <authorList>
            <person name="Dias G.B."/>
            <person name="Bergman C.M."/>
            <person name="Manee M."/>
        </authorList>
    </citation>
    <scope>NUCLEOTIDE SEQUENCE</scope>
    <source>
        <strain evidence="1">AA-2017</strain>
        <tissue evidence="1">Whole larva</tissue>
    </source>
</reference>
<dbReference type="Proteomes" id="UP000625711">
    <property type="component" value="Unassembled WGS sequence"/>
</dbReference>
<evidence type="ECO:0000313" key="2">
    <source>
        <dbReference type="Proteomes" id="UP000625711"/>
    </source>
</evidence>
<evidence type="ECO:0000313" key="1">
    <source>
        <dbReference type="EMBL" id="KAF7280017.1"/>
    </source>
</evidence>
<proteinExistence type="predicted"/>
<dbReference type="EMBL" id="JAACXV010000326">
    <property type="protein sequence ID" value="KAF7280017.1"/>
    <property type="molecule type" value="Genomic_DNA"/>
</dbReference>
<gene>
    <name evidence="1" type="ORF">GWI33_006490</name>
</gene>
<accession>A0A834IUG6</accession>
<comment type="caution">
    <text evidence="1">The sequence shown here is derived from an EMBL/GenBank/DDBJ whole genome shotgun (WGS) entry which is preliminary data.</text>
</comment>